<feature type="region of interest" description="Disordered" evidence="1">
    <location>
        <begin position="110"/>
        <end position="133"/>
    </location>
</feature>
<comment type="caution">
    <text evidence="2">The sequence shown here is derived from an EMBL/GenBank/DDBJ whole genome shotgun (WGS) entry which is preliminary data.</text>
</comment>
<dbReference type="AlphaFoldDB" id="A0AA35S9S4"/>
<reference evidence="2" key="1">
    <citation type="submission" date="2023-03" db="EMBL/GenBank/DDBJ databases">
        <authorList>
            <person name="Steffen K."/>
            <person name="Cardenas P."/>
        </authorList>
    </citation>
    <scope>NUCLEOTIDE SEQUENCE</scope>
</reference>
<keyword evidence="3" id="KW-1185">Reference proteome</keyword>
<evidence type="ECO:0000313" key="3">
    <source>
        <dbReference type="Proteomes" id="UP001174909"/>
    </source>
</evidence>
<evidence type="ECO:0000256" key="1">
    <source>
        <dbReference type="SAM" id="MobiDB-lite"/>
    </source>
</evidence>
<gene>
    <name evidence="2" type="ORF">GBAR_LOCUS15038</name>
</gene>
<sequence length="133" mass="14634">MEPDLGEKMLAESREQVKALFAEDPDLKAWAISYPGKGYSSRWAASSRHPPPSAKTYDVAVDDIWQGVDGLFTTPATLHNSHFWRTHLDALWFELGGVDDVPGRWEDRIGGAPLPPDSAVEEGGARVVYDADP</sequence>
<evidence type="ECO:0000313" key="2">
    <source>
        <dbReference type="EMBL" id="CAI8026090.1"/>
    </source>
</evidence>
<organism evidence="2 3">
    <name type="scientific">Geodia barretti</name>
    <name type="common">Barrett's horny sponge</name>
    <dbReference type="NCBI Taxonomy" id="519541"/>
    <lineage>
        <taxon>Eukaryota</taxon>
        <taxon>Metazoa</taxon>
        <taxon>Porifera</taxon>
        <taxon>Demospongiae</taxon>
        <taxon>Heteroscleromorpha</taxon>
        <taxon>Tetractinellida</taxon>
        <taxon>Astrophorina</taxon>
        <taxon>Geodiidae</taxon>
        <taxon>Geodia</taxon>
    </lineage>
</organism>
<dbReference type="EMBL" id="CASHTH010002198">
    <property type="protein sequence ID" value="CAI8026090.1"/>
    <property type="molecule type" value="Genomic_DNA"/>
</dbReference>
<dbReference type="Proteomes" id="UP001174909">
    <property type="component" value="Unassembled WGS sequence"/>
</dbReference>
<accession>A0AA35S9S4</accession>
<name>A0AA35S9S4_GEOBA</name>
<protein>
    <submittedName>
        <fullName evidence="2">Uncharacterized protein</fullName>
    </submittedName>
</protein>
<proteinExistence type="predicted"/>